<dbReference type="EMBL" id="KL596634">
    <property type="protein sequence ID" value="KER32467.1"/>
    <property type="molecule type" value="Genomic_DNA"/>
</dbReference>
<proteinExistence type="predicted"/>
<evidence type="ECO:0000313" key="2">
    <source>
        <dbReference type="Proteomes" id="UP000054324"/>
    </source>
</evidence>
<feature type="non-terminal residue" evidence="1">
    <location>
        <position position="1"/>
    </location>
</feature>
<dbReference type="RefSeq" id="XP_009163849.1">
    <property type="nucleotide sequence ID" value="XM_009165585.1"/>
</dbReference>
<dbReference type="CTD" id="20326975"/>
<evidence type="ECO:0000313" key="1">
    <source>
        <dbReference type="EMBL" id="KER32467.1"/>
    </source>
</evidence>
<reference evidence="1 2" key="1">
    <citation type="submission" date="2013-11" db="EMBL/GenBank/DDBJ databases">
        <title>Opisthorchis viverrini - life in the bile duct.</title>
        <authorList>
            <person name="Young N.D."/>
            <person name="Nagarajan N."/>
            <person name="Lin S.J."/>
            <person name="Korhonen P.K."/>
            <person name="Jex A.R."/>
            <person name="Hall R.S."/>
            <person name="Safavi-Hemami H."/>
            <person name="Kaewkong W."/>
            <person name="Bertrand D."/>
            <person name="Gao S."/>
            <person name="Seet Q."/>
            <person name="Wongkham S."/>
            <person name="Teh B.T."/>
            <person name="Wongkham C."/>
            <person name="Intapan P.M."/>
            <person name="Maleewong W."/>
            <person name="Yang X."/>
            <person name="Hu M."/>
            <person name="Wang Z."/>
            <person name="Hofmann A."/>
            <person name="Sternberg P.W."/>
            <person name="Tan P."/>
            <person name="Wang J."/>
            <person name="Gasser R.B."/>
        </authorList>
    </citation>
    <scope>NUCLEOTIDE SEQUENCE [LARGE SCALE GENOMIC DNA]</scope>
</reference>
<dbReference type="AlphaFoldDB" id="A0A075A2I8"/>
<accession>A0A075A2I8</accession>
<sequence>ALLRPRSLFRTRLTKRSFGLPVRHQGELRLVESLDLAAYHDPVFAERRSPLAHPKGVRISRILSHHTLYIRRAHGSPLFYHTKHRVVSFNRARENSIQVPLHRSQSGTATAEKPIPHKVDQKFGQLASPASRRASISRKYGPIMTQVRRTPVAIGASRRRQNLKNIAAPYTLYATRRNCASDLVLSVNTRRAPLVVAFCGNPSLRDSDRELS</sequence>
<protein>
    <submittedName>
        <fullName evidence="1">Uncharacterized protein</fullName>
    </submittedName>
</protein>
<dbReference type="KEGG" id="ovi:T265_12807"/>
<gene>
    <name evidence="1" type="ORF">T265_12807</name>
</gene>
<dbReference type="Proteomes" id="UP000054324">
    <property type="component" value="Unassembled WGS sequence"/>
</dbReference>
<keyword evidence="2" id="KW-1185">Reference proteome</keyword>
<name>A0A075A2I8_OPIVI</name>
<organism evidence="1 2">
    <name type="scientific">Opisthorchis viverrini</name>
    <name type="common">Southeast Asian liver fluke</name>
    <dbReference type="NCBI Taxonomy" id="6198"/>
    <lineage>
        <taxon>Eukaryota</taxon>
        <taxon>Metazoa</taxon>
        <taxon>Spiralia</taxon>
        <taxon>Lophotrochozoa</taxon>
        <taxon>Platyhelminthes</taxon>
        <taxon>Trematoda</taxon>
        <taxon>Digenea</taxon>
        <taxon>Opisthorchiida</taxon>
        <taxon>Opisthorchiata</taxon>
        <taxon>Opisthorchiidae</taxon>
        <taxon>Opisthorchis</taxon>
    </lineage>
</organism>
<dbReference type="GeneID" id="20326975"/>